<dbReference type="Pfam" id="PF06371">
    <property type="entry name" value="Drf_GBD"/>
    <property type="match status" value="1"/>
</dbReference>
<proteinExistence type="predicted"/>
<dbReference type="InterPro" id="IPR010473">
    <property type="entry name" value="GTPase-bd"/>
</dbReference>
<dbReference type="SMART" id="SM01139">
    <property type="entry name" value="Drf_FH3"/>
    <property type="match status" value="1"/>
</dbReference>
<organism evidence="6 7">
    <name type="scientific">Oncorhynchus tshawytscha</name>
    <name type="common">Chinook salmon</name>
    <name type="synonym">Salmo tshawytscha</name>
    <dbReference type="NCBI Taxonomy" id="74940"/>
    <lineage>
        <taxon>Eukaryota</taxon>
        <taxon>Metazoa</taxon>
        <taxon>Chordata</taxon>
        <taxon>Craniata</taxon>
        <taxon>Vertebrata</taxon>
        <taxon>Euteleostomi</taxon>
        <taxon>Actinopterygii</taxon>
        <taxon>Neopterygii</taxon>
        <taxon>Teleostei</taxon>
        <taxon>Protacanthopterygii</taxon>
        <taxon>Salmoniformes</taxon>
        <taxon>Salmonidae</taxon>
        <taxon>Salmoninae</taxon>
        <taxon>Oncorhynchus</taxon>
    </lineage>
</organism>
<dbReference type="SMART" id="SM01140">
    <property type="entry name" value="Drf_GBD"/>
    <property type="match status" value="1"/>
</dbReference>
<accession>A0A8C8H550</accession>
<dbReference type="Gene3D" id="1.20.58.2220">
    <property type="entry name" value="Formin, FH2 domain"/>
    <property type="match status" value="1"/>
</dbReference>
<dbReference type="PROSITE" id="PS51232">
    <property type="entry name" value="GBD_FH3"/>
    <property type="match status" value="1"/>
</dbReference>
<dbReference type="FunFam" id="1.10.238.150:FF:000001">
    <property type="entry name" value="Dishevelled associated activator of morphogenesis 1"/>
    <property type="match status" value="1"/>
</dbReference>
<feature type="coiled-coil region" evidence="1">
    <location>
        <begin position="803"/>
        <end position="830"/>
    </location>
</feature>
<keyword evidence="1" id="KW-0175">Coiled coil</keyword>
<dbReference type="SUPFAM" id="SSF48371">
    <property type="entry name" value="ARM repeat"/>
    <property type="match status" value="1"/>
</dbReference>
<dbReference type="Gene3D" id="1.10.238.150">
    <property type="entry name" value="Formin, FH3 diaphanous domain"/>
    <property type="match status" value="1"/>
</dbReference>
<dbReference type="GO" id="GO:0031267">
    <property type="term" value="F:small GTPase binding"/>
    <property type="evidence" value="ECO:0007669"/>
    <property type="project" value="InterPro"/>
</dbReference>
<dbReference type="Ensembl" id="ENSOTST00005065763.2">
    <property type="protein sequence ID" value="ENSOTSP00005060426.2"/>
    <property type="gene ID" value="ENSOTSG00005028810.2"/>
</dbReference>
<evidence type="ECO:0000259" key="5">
    <source>
        <dbReference type="PROSITE" id="PS51444"/>
    </source>
</evidence>
<evidence type="ECO:0000256" key="2">
    <source>
        <dbReference type="SAM" id="MobiDB-lite"/>
    </source>
</evidence>
<dbReference type="InterPro" id="IPR042201">
    <property type="entry name" value="FH2_Formin_sf"/>
</dbReference>
<dbReference type="InterPro" id="IPR014768">
    <property type="entry name" value="GBD/FH3_dom"/>
</dbReference>
<feature type="compositionally biased region" description="Basic and acidic residues" evidence="2">
    <location>
        <begin position="977"/>
        <end position="988"/>
    </location>
</feature>
<dbReference type="PANTHER" id="PTHR45725:SF16">
    <property type="entry name" value="DISHEVELED-ASSOCIATED ACTIVATOR OF MORPHOGENESIS 1"/>
    <property type="match status" value="1"/>
</dbReference>
<dbReference type="InterPro" id="IPR014767">
    <property type="entry name" value="DAD_dom"/>
</dbReference>
<dbReference type="PROSITE" id="PS51231">
    <property type="entry name" value="DAD"/>
    <property type="match status" value="1"/>
</dbReference>
<dbReference type="Gene3D" id="1.20.120.330">
    <property type="entry name" value="Nucleotidyltransferases domain 2"/>
    <property type="match status" value="1"/>
</dbReference>
<dbReference type="GO" id="GO:0030036">
    <property type="term" value="P:actin cytoskeleton organization"/>
    <property type="evidence" value="ECO:0007669"/>
    <property type="project" value="InterPro"/>
</dbReference>
<dbReference type="SMART" id="SM00498">
    <property type="entry name" value="FH2"/>
    <property type="match status" value="1"/>
</dbReference>
<dbReference type="GO" id="GO:0003779">
    <property type="term" value="F:actin binding"/>
    <property type="evidence" value="ECO:0007669"/>
    <property type="project" value="InterPro"/>
</dbReference>
<evidence type="ECO:0008006" key="8">
    <source>
        <dbReference type="Google" id="ProtNLM"/>
    </source>
</evidence>
<evidence type="ECO:0000313" key="6">
    <source>
        <dbReference type="Ensembl" id="ENSOTSP00005060426.2"/>
    </source>
</evidence>
<dbReference type="Gene3D" id="1.25.10.10">
    <property type="entry name" value="Leucine-rich Repeat Variant"/>
    <property type="match status" value="1"/>
</dbReference>
<dbReference type="SUPFAM" id="SSF101447">
    <property type="entry name" value="Formin homology 2 domain (FH2 domain)"/>
    <property type="match status" value="1"/>
</dbReference>
<protein>
    <recommendedName>
        <fullName evidence="8">Dishevelled associated activator of morphogenesis 1b</fullName>
    </recommendedName>
</protein>
<dbReference type="PANTHER" id="PTHR45725">
    <property type="entry name" value="FORMIN HOMOLOGY 2 FAMILY MEMBER"/>
    <property type="match status" value="1"/>
</dbReference>
<dbReference type="Pfam" id="PF06367">
    <property type="entry name" value="Drf_FH3"/>
    <property type="match status" value="1"/>
</dbReference>
<sequence length="988" mass="113378">QEPFQSVMERAGDELDLTEKHREAMFNLPAEKKWQIYCSKKKEQEENKGATSWPEYYIDQLNSMAAVSNDSLSFFTLDEEERNKTIESLKTALRTQPMRFVTRFIDLDGLTCILNFLKTMDYETTESQIHTSLIGCIKALMNNSQGRAHVLSHSESINIIAQSLATENVKTKVAVLEIMGAVCLVPGGHRKILEAMLHYQRFACERTRFQTLLNDLDRSTGRYRDEVNLKTAIMSFINAVLSQGAGEASLEFRIHLRYEFLMLGIQPVIDKLRSHDNSTLDRHLDYFEMLRNEDELTMSRRFESVHIDTKSASQVFDLIRKKMNHTDAYPHFISVLHHCLLMPHKRSGNTVQYWLLLDRIVQQMVLQNDKGHDPDVTPLENFNVKNVVRMLVNENEVKQWKEQAEKMRKEHHELQQKFEKKERECDAKTQEKEDMMQTLNKMKEKLEKESTEHKAVKQQVADLSLQLHDLSSVCGPPFIPGPPGGPLPPPPPPGGIMLPPPPPPGGMMPPPPPPPPGGPPPPFGRPPMGGIPPPPGAPLGSTLKKKNIPQPSNPLKSFNWAKLAEVRLEGTVWTEVDDGKVFKILDLEDIEKTFSAYQRQQVLYYGQVFSLVLLMKRTLSNEEMKRAILTMDEQEDLPKDMLEQMLKFIPEKSDVDLLEEHKHELDRMAKADRFLYEMSRINHYQQKLQSLYFKKKFAETIAGIKPKVEALIKASKEVLHSRNLKQLLEVVLAFGNYMNKGQRGNAYGFKVSSLNKIADTKSSIDKNITLLHYLITILEKKYPKVLMFQEDLQSVPEAAKVNMTELEKEINNLRSGLKNVESELEFQKKRPQEVGDKFVSVVSQFITVASFSFSDVEDSLTEAKEAVKHFGEDAGKMQPDEFFGIFDQFLGSFAEARQENENMRRRKDEEERRAKMETQLKEQREKERKARKAKASGEDDGGEFDDLVSALRSGEVFDKDLSKMKRNRKRINSQPDTGRERPVTKLNF</sequence>
<feature type="domain" description="FH2" evidence="5">
    <location>
        <begin position="545"/>
        <end position="919"/>
    </location>
</feature>
<keyword evidence="7" id="KW-1185">Reference proteome</keyword>
<gene>
    <name evidence="6" type="primary">LOC112250414</name>
</gene>
<feature type="domain" description="DAD" evidence="3">
    <location>
        <begin position="937"/>
        <end position="969"/>
    </location>
</feature>
<evidence type="ECO:0000259" key="4">
    <source>
        <dbReference type="PROSITE" id="PS51232"/>
    </source>
</evidence>
<feature type="compositionally biased region" description="Basic and acidic residues" evidence="2">
    <location>
        <begin position="897"/>
        <end position="928"/>
    </location>
</feature>
<evidence type="ECO:0000256" key="1">
    <source>
        <dbReference type="SAM" id="Coils"/>
    </source>
</evidence>
<dbReference type="GeneTree" id="ENSGT00940000156452"/>
<dbReference type="PROSITE" id="PS51444">
    <property type="entry name" value="FH2"/>
    <property type="match status" value="1"/>
</dbReference>
<evidence type="ECO:0000259" key="3">
    <source>
        <dbReference type="PROSITE" id="PS51231"/>
    </source>
</evidence>
<evidence type="ECO:0000313" key="7">
    <source>
        <dbReference type="Proteomes" id="UP000694402"/>
    </source>
</evidence>
<feature type="region of interest" description="Disordered" evidence="2">
    <location>
        <begin position="897"/>
        <end position="945"/>
    </location>
</feature>
<dbReference type="InterPro" id="IPR051425">
    <property type="entry name" value="Formin_Homology"/>
</dbReference>
<feature type="compositionally biased region" description="Pro residues" evidence="2">
    <location>
        <begin position="477"/>
        <end position="537"/>
    </location>
</feature>
<dbReference type="FunFam" id="1.25.10.10:FF:000012">
    <property type="entry name" value="Dishevelled associated activator of morphogenesis 2"/>
    <property type="match status" value="1"/>
</dbReference>
<dbReference type="GO" id="GO:0001725">
    <property type="term" value="C:stress fiber"/>
    <property type="evidence" value="ECO:0007669"/>
    <property type="project" value="TreeGrafter"/>
</dbReference>
<name>A0A8C8H550_ONCTS</name>
<dbReference type="InterPro" id="IPR011989">
    <property type="entry name" value="ARM-like"/>
</dbReference>
<feature type="coiled-coil region" evidence="1">
    <location>
        <begin position="390"/>
        <end position="466"/>
    </location>
</feature>
<dbReference type="InterPro" id="IPR010472">
    <property type="entry name" value="FH3_dom"/>
</dbReference>
<feature type="region of interest" description="Disordered" evidence="2">
    <location>
        <begin position="474"/>
        <end position="552"/>
    </location>
</feature>
<reference evidence="6" key="1">
    <citation type="submission" date="2025-08" db="UniProtKB">
        <authorList>
            <consortium name="Ensembl"/>
        </authorList>
    </citation>
    <scope>IDENTIFICATION</scope>
</reference>
<dbReference type="AlphaFoldDB" id="A0A8C8H550"/>
<dbReference type="InterPro" id="IPR016024">
    <property type="entry name" value="ARM-type_fold"/>
</dbReference>
<dbReference type="Pfam" id="PF02181">
    <property type="entry name" value="FH2"/>
    <property type="match status" value="1"/>
</dbReference>
<dbReference type="InterPro" id="IPR015425">
    <property type="entry name" value="FH2_Formin"/>
</dbReference>
<reference evidence="6" key="2">
    <citation type="submission" date="2025-09" db="UniProtKB">
        <authorList>
            <consortium name="Ensembl"/>
        </authorList>
    </citation>
    <scope>IDENTIFICATION</scope>
</reference>
<feature type="domain" description="GBD/FH3" evidence="4">
    <location>
        <begin position="1"/>
        <end position="372"/>
    </location>
</feature>
<dbReference type="Proteomes" id="UP000694402">
    <property type="component" value="Unassembled WGS sequence"/>
</dbReference>
<feature type="region of interest" description="Disordered" evidence="2">
    <location>
        <begin position="958"/>
        <end position="988"/>
    </location>
</feature>